<evidence type="ECO:0000313" key="3">
    <source>
        <dbReference type="EMBL" id="CZE49014.1"/>
    </source>
</evidence>
<sequence length="569" mass="68681">MKAEEQSFRKIMQNNQKIIIPFFQRQYVWNKDNWEQLYEDLYESFESKKSHFLGSLILKRDMGCDSIVSLVDGQQRLTTFSILVKALYDKLNESQKKPFEFSIFADYDIGKPKIQHSMLDNEVYSKIICFNQNQENRLNITNDSLLWKCYLFFIEKIEKFNGNIFEFLKFISDESKLFVGVYLDEKDDEQKIFDSINSTGIPLSAFDIAKNAIFDLITKQSNIETAKEIYKETWFKSFEETIEKKDFWDERITTGRFKRTKSENLLFAFLIIKGIYDAEKHTVSMLSSIFKNYIKNKNTKELEDMLKLFSTYAEIYRNFPEITNDKVYVFEDYETRFFHILNYYNTNTFLPLILFLKLNIKEENKYKKNLYLLEVFFMYNTEMKNYNKFIPRLINSVKNKIDNSYDIIKNSIIETYQLDNKVLERNFDNQEAKIFLFWVELYRQNSIKEYKDKVGLNFIYTLEHLLPQNWEKNYKSIFENNDEAREYIYQLGNMTLLRGRFNTSLQDENWNVKLNGDNKSKHYIKKYADLTINKELLDKNKWDKTEIENRTAKFLEDIYSIWDINIFRK</sequence>
<accession>A0A128EJI0</accession>
<dbReference type="PANTHER" id="PTHR35149">
    <property type="entry name" value="SLL5132 PROTEIN"/>
    <property type="match status" value="1"/>
</dbReference>
<evidence type="ECO:0000313" key="4">
    <source>
        <dbReference type="Proteomes" id="UP000069632"/>
    </source>
</evidence>
<dbReference type="RefSeq" id="WP_075494663.1">
    <property type="nucleotide sequence ID" value="NZ_CP053844.1"/>
</dbReference>
<dbReference type="OrthoDB" id="9798761at2"/>
<keyword evidence="4" id="KW-1185">Reference proteome</keyword>
<protein>
    <submittedName>
        <fullName evidence="3">Uncharacterized conserved protein</fullName>
    </submittedName>
</protein>
<name>A0A128EJI0_9BACT</name>
<dbReference type="EMBL" id="FIZP01000013">
    <property type="protein sequence ID" value="CZE49014.1"/>
    <property type="molecule type" value="Genomic_DNA"/>
</dbReference>
<proteinExistence type="predicted"/>
<dbReference type="InterPro" id="IPR004919">
    <property type="entry name" value="GmrSD_N"/>
</dbReference>
<dbReference type="PANTHER" id="PTHR35149:SF1">
    <property type="entry name" value="DUF5655 DOMAIN-CONTAINING PROTEIN"/>
    <property type="match status" value="1"/>
</dbReference>
<dbReference type="Pfam" id="PF03235">
    <property type="entry name" value="GmrSD_N"/>
    <property type="match status" value="1"/>
</dbReference>
<evidence type="ECO:0000259" key="1">
    <source>
        <dbReference type="Pfam" id="PF03235"/>
    </source>
</evidence>
<dbReference type="InterPro" id="IPR011089">
    <property type="entry name" value="GmrSD_C"/>
</dbReference>
<feature type="domain" description="GmrSD restriction endonucleases N-terminal" evidence="1">
    <location>
        <begin position="10"/>
        <end position="214"/>
    </location>
</feature>
<gene>
    <name evidence="3" type="ORF">ERS672216_01701</name>
</gene>
<dbReference type="Proteomes" id="UP000069632">
    <property type="component" value="Unassembled WGS sequence"/>
</dbReference>
<dbReference type="AlphaFoldDB" id="A0A128EJI0"/>
<feature type="domain" description="GmrSD restriction endonucleases C-terminal" evidence="2">
    <location>
        <begin position="422"/>
        <end position="556"/>
    </location>
</feature>
<evidence type="ECO:0000259" key="2">
    <source>
        <dbReference type="Pfam" id="PF07510"/>
    </source>
</evidence>
<reference evidence="3 4" key="1">
    <citation type="submission" date="2016-02" db="EMBL/GenBank/DDBJ databases">
        <authorList>
            <consortium name="Pathogen Informatics"/>
        </authorList>
    </citation>
    <scope>NUCLEOTIDE SEQUENCE [LARGE SCALE GENOMIC DNA]</scope>
    <source>
        <strain evidence="3 4">RC20</strain>
    </source>
</reference>
<dbReference type="Pfam" id="PF07510">
    <property type="entry name" value="GmrSD_C"/>
    <property type="match status" value="1"/>
</dbReference>
<organism evidence="3 4">
    <name type="scientific">Campylobacter geochelonis</name>
    <dbReference type="NCBI Taxonomy" id="1780362"/>
    <lineage>
        <taxon>Bacteria</taxon>
        <taxon>Pseudomonadati</taxon>
        <taxon>Campylobacterota</taxon>
        <taxon>Epsilonproteobacteria</taxon>
        <taxon>Campylobacterales</taxon>
        <taxon>Campylobacteraceae</taxon>
        <taxon>Campylobacter</taxon>
    </lineage>
</organism>